<dbReference type="GO" id="GO:0004497">
    <property type="term" value="F:monooxygenase activity"/>
    <property type="evidence" value="ECO:0007669"/>
    <property type="project" value="InterPro"/>
</dbReference>
<sequence length="282" mass="32355">MLSYNILDVAFGPYSAYWREMRKIVVVELTSMSRVQSFAYARYDTLATSPPGVPVNLSSSLNTFPDGIISTVAFGKVYGSAQWSSERNSFHGVLYETMQMLGSFNFEDFFPSSLLARWADTLTGVARWRRWIFRRIDWFFDTVIDKHLEPGRLAAGVQEDLVDTMVKMRREQQHEAFALTHANIKAVLMDIFVGGTDTTTISTTWIMSELMRNPRVMQKAQVKVRNIVTSKSRVEEEDVQILKYIKMKLPNGMKEEDIDMEEVGQLAFRKKVPLYIVPVKHG</sequence>
<dbReference type="SUPFAM" id="SSF48264">
    <property type="entry name" value="Cytochrome P450"/>
    <property type="match status" value="1"/>
</dbReference>
<evidence type="ECO:0000256" key="3">
    <source>
        <dbReference type="ARBA" id="ARBA00023004"/>
    </source>
</evidence>
<dbReference type="AlphaFoldDB" id="A0A6G1DA57"/>
<dbReference type="InterPro" id="IPR036396">
    <property type="entry name" value="Cyt_P450_sf"/>
</dbReference>
<dbReference type="Proteomes" id="UP000479710">
    <property type="component" value="Unassembled WGS sequence"/>
</dbReference>
<dbReference type="GO" id="GO:0005506">
    <property type="term" value="F:iron ion binding"/>
    <property type="evidence" value="ECO:0007669"/>
    <property type="project" value="InterPro"/>
</dbReference>
<comment type="similarity">
    <text evidence="1">Belongs to the cytochrome P450 family.</text>
</comment>
<keyword evidence="3" id="KW-0408">Iron</keyword>
<protein>
    <recommendedName>
        <fullName evidence="6">Cytochrome P450</fullName>
    </recommendedName>
</protein>
<proteinExistence type="inferred from homology"/>
<evidence type="ECO:0008006" key="6">
    <source>
        <dbReference type="Google" id="ProtNLM"/>
    </source>
</evidence>
<dbReference type="EMBL" id="SPHZ02000007">
    <property type="protein sequence ID" value="KAF0909279.1"/>
    <property type="molecule type" value="Genomic_DNA"/>
</dbReference>
<dbReference type="GO" id="GO:0020037">
    <property type="term" value="F:heme binding"/>
    <property type="evidence" value="ECO:0007669"/>
    <property type="project" value="InterPro"/>
</dbReference>
<organism evidence="4 5">
    <name type="scientific">Oryza meyeriana var. granulata</name>
    <dbReference type="NCBI Taxonomy" id="110450"/>
    <lineage>
        <taxon>Eukaryota</taxon>
        <taxon>Viridiplantae</taxon>
        <taxon>Streptophyta</taxon>
        <taxon>Embryophyta</taxon>
        <taxon>Tracheophyta</taxon>
        <taxon>Spermatophyta</taxon>
        <taxon>Magnoliopsida</taxon>
        <taxon>Liliopsida</taxon>
        <taxon>Poales</taxon>
        <taxon>Poaceae</taxon>
        <taxon>BOP clade</taxon>
        <taxon>Oryzoideae</taxon>
        <taxon>Oryzeae</taxon>
        <taxon>Oryzinae</taxon>
        <taxon>Oryza</taxon>
        <taxon>Oryza meyeriana</taxon>
    </lineage>
</organism>
<dbReference type="InterPro" id="IPR001128">
    <property type="entry name" value="Cyt_P450"/>
</dbReference>
<keyword evidence="2" id="KW-0479">Metal-binding</keyword>
<evidence type="ECO:0000313" key="4">
    <source>
        <dbReference type="EMBL" id="KAF0909279.1"/>
    </source>
</evidence>
<keyword evidence="5" id="KW-1185">Reference proteome</keyword>
<dbReference type="OrthoDB" id="660260at2759"/>
<dbReference type="Pfam" id="PF00067">
    <property type="entry name" value="p450"/>
    <property type="match status" value="1"/>
</dbReference>
<dbReference type="PANTHER" id="PTHR47955">
    <property type="entry name" value="CYTOCHROME P450 FAMILY 71 PROTEIN"/>
    <property type="match status" value="1"/>
</dbReference>
<name>A0A6G1DA57_9ORYZ</name>
<evidence type="ECO:0000256" key="1">
    <source>
        <dbReference type="ARBA" id="ARBA00010617"/>
    </source>
</evidence>
<dbReference type="GO" id="GO:0016705">
    <property type="term" value="F:oxidoreductase activity, acting on paired donors, with incorporation or reduction of molecular oxygen"/>
    <property type="evidence" value="ECO:0007669"/>
    <property type="project" value="InterPro"/>
</dbReference>
<reference evidence="4 5" key="1">
    <citation type="submission" date="2019-11" db="EMBL/GenBank/DDBJ databases">
        <title>Whole genome sequence of Oryza granulata.</title>
        <authorList>
            <person name="Li W."/>
        </authorList>
    </citation>
    <scope>NUCLEOTIDE SEQUENCE [LARGE SCALE GENOMIC DNA]</scope>
    <source>
        <strain evidence="5">cv. Menghai</strain>
        <tissue evidence="4">Leaf</tissue>
    </source>
</reference>
<gene>
    <name evidence="4" type="ORF">E2562_033594</name>
</gene>
<evidence type="ECO:0000256" key="2">
    <source>
        <dbReference type="ARBA" id="ARBA00022723"/>
    </source>
</evidence>
<comment type="caution">
    <text evidence="4">The sequence shown here is derived from an EMBL/GenBank/DDBJ whole genome shotgun (WGS) entry which is preliminary data.</text>
</comment>
<evidence type="ECO:0000313" key="5">
    <source>
        <dbReference type="Proteomes" id="UP000479710"/>
    </source>
</evidence>
<accession>A0A6G1DA57</accession>
<dbReference type="Gene3D" id="1.10.630.10">
    <property type="entry name" value="Cytochrome P450"/>
    <property type="match status" value="1"/>
</dbReference>
<dbReference type="PANTHER" id="PTHR47955:SF11">
    <property type="entry name" value="4-HYDROXYPHENYLACETALDEHYDE OXIME MONOOXYGENASE"/>
    <property type="match status" value="1"/>
</dbReference>